<dbReference type="AlphaFoldDB" id="A0A3B0RD42"/>
<dbReference type="EMBL" id="UOEC01000088">
    <property type="protein sequence ID" value="VAV91254.1"/>
    <property type="molecule type" value="Genomic_DNA"/>
</dbReference>
<keyword evidence="1" id="KW-0418">Kinase</keyword>
<sequence>MDGIDVALIRTDGQNIIEHGLNATYEFDAITRQKLSAAMADAVAISHRDERPGDLAEVEREVT</sequence>
<reference evidence="1" key="1">
    <citation type="submission" date="2018-06" db="EMBL/GenBank/DDBJ databases">
        <authorList>
            <person name="Zhirakovskaya E."/>
        </authorList>
    </citation>
    <scope>NUCLEOTIDE SEQUENCE</scope>
</reference>
<keyword evidence="1" id="KW-0808">Transferase</keyword>
<dbReference type="GO" id="GO:0016301">
    <property type="term" value="F:kinase activity"/>
    <property type="evidence" value="ECO:0007669"/>
    <property type="project" value="UniProtKB-KW"/>
</dbReference>
<protein>
    <submittedName>
        <fullName evidence="1">Anhydro-N-acetylmuramic acid kinase</fullName>
        <ecNumber evidence="1">2.7.1.170</ecNumber>
    </submittedName>
</protein>
<organism evidence="1">
    <name type="scientific">hydrothermal vent metagenome</name>
    <dbReference type="NCBI Taxonomy" id="652676"/>
    <lineage>
        <taxon>unclassified sequences</taxon>
        <taxon>metagenomes</taxon>
        <taxon>ecological metagenomes</taxon>
    </lineage>
</organism>
<feature type="non-terminal residue" evidence="1">
    <location>
        <position position="63"/>
    </location>
</feature>
<dbReference type="EC" id="2.7.1.170" evidence="1"/>
<accession>A0A3B0RD42</accession>
<gene>
    <name evidence="1" type="ORF">MNBD_ALPHA08-383</name>
</gene>
<proteinExistence type="predicted"/>
<evidence type="ECO:0000313" key="1">
    <source>
        <dbReference type="EMBL" id="VAV91254.1"/>
    </source>
</evidence>
<name>A0A3B0RD42_9ZZZZ</name>